<dbReference type="Pfam" id="PF24787">
    <property type="entry name" value="TEX47"/>
    <property type="match status" value="1"/>
</dbReference>
<reference evidence="3" key="1">
    <citation type="submission" date="2025-08" db="UniProtKB">
        <authorList>
            <consortium name="RefSeq"/>
        </authorList>
    </citation>
    <scope>IDENTIFICATION</scope>
    <source>
        <tissue evidence="3">Sperm</tissue>
    </source>
</reference>
<dbReference type="InterPro" id="IPR055308">
    <property type="entry name" value="TEX47-like"/>
</dbReference>
<evidence type="ECO:0000313" key="3">
    <source>
        <dbReference type="RefSeq" id="XP_032823056.1"/>
    </source>
</evidence>
<feature type="domain" description="BLUF" evidence="1">
    <location>
        <begin position="36"/>
        <end position="140"/>
    </location>
</feature>
<dbReference type="SMART" id="SM01034">
    <property type="entry name" value="BLUF"/>
    <property type="match status" value="1"/>
</dbReference>
<proteinExistence type="predicted"/>
<name>A0AAJ7X6H1_PETMA</name>
<protein>
    <submittedName>
        <fullName evidence="3">Testis-expressed protein 47 isoform X1</fullName>
    </submittedName>
</protein>
<dbReference type="GO" id="GO:0009882">
    <property type="term" value="F:blue light photoreceptor activity"/>
    <property type="evidence" value="ECO:0007669"/>
    <property type="project" value="InterPro"/>
</dbReference>
<dbReference type="RefSeq" id="XP_032823056.1">
    <property type="nucleotide sequence ID" value="XM_032967165.1"/>
</dbReference>
<dbReference type="KEGG" id="pmrn:116949638"/>
<dbReference type="InterPro" id="IPR007024">
    <property type="entry name" value="BLUF_domain"/>
</dbReference>
<dbReference type="PANTHER" id="PTHR34035">
    <property type="entry name" value="TESTIS-EXPRESSED PROTEIN 47"/>
    <property type="match status" value="1"/>
</dbReference>
<organism evidence="2 3">
    <name type="scientific">Petromyzon marinus</name>
    <name type="common">Sea lamprey</name>
    <dbReference type="NCBI Taxonomy" id="7757"/>
    <lineage>
        <taxon>Eukaryota</taxon>
        <taxon>Metazoa</taxon>
        <taxon>Chordata</taxon>
        <taxon>Craniata</taxon>
        <taxon>Vertebrata</taxon>
        <taxon>Cyclostomata</taxon>
        <taxon>Hyperoartia</taxon>
        <taxon>Petromyzontiformes</taxon>
        <taxon>Petromyzontidae</taxon>
        <taxon>Petromyzon</taxon>
    </lineage>
</organism>
<dbReference type="AlphaFoldDB" id="A0AAJ7X6H1"/>
<gene>
    <name evidence="3" type="primary">TEX47</name>
</gene>
<sequence length="261" mass="29707">MAEEEVEVAREGEPRAATLLTVLQERLRPLNQKSLLHRLIYVGQLHPDLADKRELAEYYERLFARLHKHHQGEAAYGLLLIYPTAVIHTVECGSESIYAILRDLRDMEQREERALLQGVKIVVVSHDLPNRLFQQWFWQVLNLPATRLEGDGEATESTVNLASEAITHVLKLGLHLLHSPKVSMRQALESVRERHPELLLPQDTLAHLLHCHGLLTPAEFLTAYDRPFNLTLDSELVWPAPQSMTSTMEIDEGQKGETLSS</sequence>
<evidence type="ECO:0000259" key="1">
    <source>
        <dbReference type="SMART" id="SM01034"/>
    </source>
</evidence>
<dbReference type="PANTHER" id="PTHR34035:SF1">
    <property type="entry name" value="TESTIS-EXPRESSED PROTEIN 47"/>
    <property type="match status" value="1"/>
</dbReference>
<keyword evidence="2" id="KW-1185">Reference proteome</keyword>
<dbReference type="GeneID" id="116949638"/>
<accession>A0AAJ7X6H1</accession>
<evidence type="ECO:0000313" key="2">
    <source>
        <dbReference type="Proteomes" id="UP001318040"/>
    </source>
</evidence>
<dbReference type="GO" id="GO:0071949">
    <property type="term" value="F:FAD binding"/>
    <property type="evidence" value="ECO:0007669"/>
    <property type="project" value="InterPro"/>
</dbReference>
<dbReference type="Proteomes" id="UP001318040">
    <property type="component" value="Chromosome 37"/>
</dbReference>
<dbReference type="CTD" id="219557"/>